<gene>
    <name evidence="2" type="ORF">NQZ67_00345</name>
</gene>
<keyword evidence="1" id="KW-0732">Signal</keyword>
<dbReference type="Proteomes" id="UP001141950">
    <property type="component" value="Unassembled WGS sequence"/>
</dbReference>
<keyword evidence="3" id="KW-1185">Reference proteome</keyword>
<evidence type="ECO:0000313" key="2">
    <source>
        <dbReference type="EMBL" id="MCR2802315.1"/>
    </source>
</evidence>
<reference evidence="2" key="1">
    <citation type="submission" date="2022-08" db="EMBL/GenBank/DDBJ databases">
        <title>The genomic sequence of strain Paenibacillus sp. SCIV0701.</title>
        <authorList>
            <person name="Zhao H."/>
        </authorList>
    </citation>
    <scope>NUCLEOTIDE SEQUENCE</scope>
    <source>
        <strain evidence="2">SCIV0701</strain>
    </source>
</reference>
<sequence>MANVFLKVFCMLQLIFLVACNNVDLAEKNINEATTEESIHKDIRETAWNQLSSKDQKKIAGTWKNATVAEVKLTESMMTLIEDKSYEGKEVYLIDFPTTSMAEPNNMIVYIDKYTFKYIGHGPVD</sequence>
<name>A0A9X2MLC6_9BACL</name>
<dbReference type="PROSITE" id="PS51257">
    <property type="entry name" value="PROKAR_LIPOPROTEIN"/>
    <property type="match status" value="1"/>
</dbReference>
<evidence type="ECO:0000256" key="1">
    <source>
        <dbReference type="SAM" id="SignalP"/>
    </source>
</evidence>
<protein>
    <recommendedName>
        <fullName evidence="4">DUF3887 domain-containing protein</fullName>
    </recommendedName>
</protein>
<feature type="chain" id="PRO_5040790992" description="DUF3887 domain-containing protein" evidence="1">
    <location>
        <begin position="22"/>
        <end position="125"/>
    </location>
</feature>
<feature type="signal peptide" evidence="1">
    <location>
        <begin position="1"/>
        <end position="21"/>
    </location>
</feature>
<proteinExistence type="predicted"/>
<dbReference type="AlphaFoldDB" id="A0A9X2MLC6"/>
<dbReference type="EMBL" id="JANIPJ010000001">
    <property type="protein sequence ID" value="MCR2802315.1"/>
    <property type="molecule type" value="Genomic_DNA"/>
</dbReference>
<evidence type="ECO:0000313" key="3">
    <source>
        <dbReference type="Proteomes" id="UP001141950"/>
    </source>
</evidence>
<comment type="caution">
    <text evidence="2">The sequence shown here is derived from an EMBL/GenBank/DDBJ whole genome shotgun (WGS) entry which is preliminary data.</text>
</comment>
<evidence type="ECO:0008006" key="4">
    <source>
        <dbReference type="Google" id="ProtNLM"/>
    </source>
</evidence>
<dbReference type="RefSeq" id="WP_257441795.1">
    <property type="nucleotide sequence ID" value="NZ_JANIPJ010000001.1"/>
</dbReference>
<organism evidence="2 3">
    <name type="scientific">Paenibacillus soyae</name>
    <dbReference type="NCBI Taxonomy" id="2969249"/>
    <lineage>
        <taxon>Bacteria</taxon>
        <taxon>Bacillati</taxon>
        <taxon>Bacillota</taxon>
        <taxon>Bacilli</taxon>
        <taxon>Bacillales</taxon>
        <taxon>Paenibacillaceae</taxon>
        <taxon>Paenibacillus</taxon>
    </lineage>
</organism>
<accession>A0A9X2MLC6</accession>